<evidence type="ECO:0000256" key="6">
    <source>
        <dbReference type="ARBA" id="ARBA00022801"/>
    </source>
</evidence>
<dbReference type="Pfam" id="PF01252">
    <property type="entry name" value="Peptidase_A8"/>
    <property type="match status" value="1"/>
</dbReference>
<evidence type="ECO:0000256" key="8">
    <source>
        <dbReference type="ARBA" id="ARBA00023136"/>
    </source>
</evidence>
<accession>A0A2Z4UB42</accession>
<dbReference type="InterPro" id="IPR001872">
    <property type="entry name" value="Peptidase_A8"/>
</dbReference>
<dbReference type="PROSITE" id="PS00855">
    <property type="entry name" value="SPASE_II"/>
    <property type="match status" value="1"/>
</dbReference>
<dbReference type="GO" id="GO:0005886">
    <property type="term" value="C:plasma membrane"/>
    <property type="evidence" value="ECO:0007669"/>
    <property type="project" value="UniProtKB-SubCell"/>
</dbReference>
<dbReference type="HAMAP" id="MF_00161">
    <property type="entry name" value="LspA"/>
    <property type="match status" value="1"/>
</dbReference>
<feature type="transmembrane region" description="Helical" evidence="9">
    <location>
        <begin position="133"/>
        <end position="157"/>
    </location>
</feature>
<evidence type="ECO:0000256" key="2">
    <source>
        <dbReference type="ARBA" id="ARBA00022475"/>
    </source>
</evidence>
<dbReference type="PANTHER" id="PTHR33695">
    <property type="entry name" value="LIPOPROTEIN SIGNAL PEPTIDASE"/>
    <property type="match status" value="1"/>
</dbReference>
<comment type="subcellular location">
    <subcellularLocation>
        <location evidence="9">Cell membrane</location>
        <topology evidence="9">Multi-pass membrane protein</topology>
    </subcellularLocation>
</comment>
<comment type="function">
    <text evidence="9 10">This protein specifically catalyzes the removal of signal peptides from prolipoproteins.</text>
</comment>
<protein>
    <recommendedName>
        <fullName evidence="9">Lipoprotein signal peptidase</fullName>
        <ecNumber evidence="9">3.4.23.36</ecNumber>
    </recommendedName>
    <alternativeName>
        <fullName evidence="9">Prolipoprotein signal peptidase</fullName>
    </alternativeName>
    <alternativeName>
        <fullName evidence="9">Signal peptidase II</fullName>
        <shortName evidence="9">SPase II</shortName>
    </alternativeName>
</protein>
<keyword evidence="5 9" id="KW-0064">Aspartyl protease</keyword>
<keyword evidence="6 9" id="KW-0378">Hydrolase</keyword>
<comment type="caution">
    <text evidence="9">Lacks conserved residue(s) required for the propagation of feature annotation.</text>
</comment>
<proteinExistence type="inferred from homology"/>
<dbReference type="Proteomes" id="UP000250003">
    <property type="component" value="Chromosome"/>
</dbReference>
<dbReference type="AlphaFoldDB" id="A0A2Z4UB42"/>
<keyword evidence="7 9" id="KW-1133">Transmembrane helix</keyword>
<dbReference type="KEGG" id="blau:DQQ01_08990"/>
<evidence type="ECO:0000313" key="13">
    <source>
        <dbReference type="Proteomes" id="UP000250003"/>
    </source>
</evidence>
<evidence type="ECO:0000256" key="3">
    <source>
        <dbReference type="ARBA" id="ARBA00022670"/>
    </source>
</evidence>
<dbReference type="OrthoDB" id="9810259at2"/>
<evidence type="ECO:0000313" key="12">
    <source>
        <dbReference type="EMBL" id="AWY98260.1"/>
    </source>
</evidence>
<feature type="active site" evidence="9">
    <location>
        <position position="123"/>
    </location>
</feature>
<dbReference type="RefSeq" id="WP_111919749.1">
    <property type="nucleotide sequence ID" value="NZ_CAUWHR010000025.1"/>
</dbReference>
<dbReference type="NCBIfam" id="TIGR00077">
    <property type="entry name" value="lspA"/>
    <property type="match status" value="1"/>
</dbReference>
<evidence type="ECO:0000256" key="7">
    <source>
        <dbReference type="ARBA" id="ARBA00022989"/>
    </source>
</evidence>
<reference evidence="13" key="1">
    <citation type="submission" date="2018-06" db="EMBL/GenBank/DDBJ databases">
        <title>Description of Blautia argi sp. nov., a new anaerobic isolated from dog feces.</title>
        <authorList>
            <person name="Chang Y.-H."/>
            <person name="Paek J."/>
            <person name="Shin Y."/>
        </authorList>
    </citation>
    <scope>NUCLEOTIDE SEQUENCE [LARGE SCALE GENOMIC DNA]</scope>
    <source>
        <strain evidence="13">KCTC 15426</strain>
    </source>
</reference>
<keyword evidence="2 9" id="KW-1003">Cell membrane</keyword>
<keyword evidence="3 9" id="KW-0645">Protease</keyword>
<comment type="catalytic activity">
    <reaction evidence="9 10">
        <text>Release of signal peptides from bacterial membrane prolipoproteins. Hydrolyzes -Xaa-Yaa-Zaa-|-(S,diacylglyceryl)Cys-, in which Xaa is hydrophobic (preferably Leu), and Yaa (Ala or Ser) and Zaa (Gly or Ala) have small, neutral side chains.</text>
        <dbReference type="EC" id="3.4.23.36"/>
    </reaction>
</comment>
<dbReference type="GO" id="GO:0006508">
    <property type="term" value="P:proteolysis"/>
    <property type="evidence" value="ECO:0007669"/>
    <property type="project" value="UniProtKB-KW"/>
</dbReference>
<dbReference type="EMBL" id="CP030280">
    <property type="protein sequence ID" value="AWY98260.1"/>
    <property type="molecule type" value="Genomic_DNA"/>
</dbReference>
<evidence type="ECO:0000256" key="11">
    <source>
        <dbReference type="RuleBase" id="RU004181"/>
    </source>
</evidence>
<sequence length="174" mass="20170">MEKKRRIESFLELVLSVAVLTGLDQWTKLLAVEHLKNQADIPLIPNVLSLHYLENRGAAFGIFQNQKVFLVLLTSAILLGVCYILWKLPEGKRFLPMKILCFLITAGGIGNLIDRLRLNYVVDFIYFSLIDFPVFNVADIYVTVSMVLLFVLVLFYYKDEEFQFLKWKSSKEQE</sequence>
<evidence type="ECO:0000256" key="1">
    <source>
        <dbReference type="ARBA" id="ARBA00006139"/>
    </source>
</evidence>
<comment type="pathway">
    <text evidence="9">Protein modification; lipoprotein biosynthesis (signal peptide cleavage).</text>
</comment>
<evidence type="ECO:0000256" key="5">
    <source>
        <dbReference type="ARBA" id="ARBA00022750"/>
    </source>
</evidence>
<keyword evidence="13" id="KW-1185">Reference proteome</keyword>
<evidence type="ECO:0000256" key="4">
    <source>
        <dbReference type="ARBA" id="ARBA00022692"/>
    </source>
</evidence>
<comment type="similarity">
    <text evidence="1 9 11">Belongs to the peptidase A8 family.</text>
</comment>
<dbReference type="PANTHER" id="PTHR33695:SF1">
    <property type="entry name" value="LIPOPROTEIN SIGNAL PEPTIDASE"/>
    <property type="match status" value="1"/>
</dbReference>
<feature type="transmembrane region" description="Helical" evidence="9">
    <location>
        <begin position="68"/>
        <end position="86"/>
    </location>
</feature>
<dbReference type="UniPathway" id="UPA00665"/>
<evidence type="ECO:0000256" key="10">
    <source>
        <dbReference type="RuleBase" id="RU000594"/>
    </source>
</evidence>
<dbReference type="EC" id="3.4.23.36" evidence="9"/>
<organism evidence="12 13">
    <name type="scientific">Blautia argi</name>
    <dbReference type="NCBI Taxonomy" id="1912897"/>
    <lineage>
        <taxon>Bacteria</taxon>
        <taxon>Bacillati</taxon>
        <taxon>Bacillota</taxon>
        <taxon>Clostridia</taxon>
        <taxon>Lachnospirales</taxon>
        <taxon>Lachnospiraceae</taxon>
        <taxon>Blautia</taxon>
    </lineage>
</organism>
<dbReference type="GO" id="GO:0004190">
    <property type="term" value="F:aspartic-type endopeptidase activity"/>
    <property type="evidence" value="ECO:0007669"/>
    <property type="project" value="UniProtKB-UniRule"/>
</dbReference>
<dbReference type="PRINTS" id="PR00781">
    <property type="entry name" value="LIPOSIGPTASE"/>
</dbReference>
<name>A0A2Z4UB42_9FIRM</name>
<feature type="transmembrane region" description="Helical" evidence="9">
    <location>
        <begin position="95"/>
        <end position="113"/>
    </location>
</feature>
<keyword evidence="4 9" id="KW-0812">Transmembrane</keyword>
<keyword evidence="8 9" id="KW-0472">Membrane</keyword>
<gene>
    <name evidence="9 12" type="primary">lspA</name>
    <name evidence="12" type="ORF">DQQ01_08990</name>
</gene>
<feature type="active site" evidence="9">
    <location>
        <position position="139"/>
    </location>
</feature>
<evidence type="ECO:0000256" key="9">
    <source>
        <dbReference type="HAMAP-Rule" id="MF_00161"/>
    </source>
</evidence>